<evidence type="ECO:0000313" key="1">
    <source>
        <dbReference type="EMBL" id="MCW0343399.1"/>
    </source>
</evidence>
<name>A0AAJ1CXG2_PANAN</name>
<reference evidence="1" key="1">
    <citation type="submission" date="2022-06" db="EMBL/GenBank/DDBJ databases">
        <title>Dynamics of rice microbiomes reveals core vertical transmitted seed endophytes.</title>
        <authorList>
            <person name="Liao K."/>
            <person name="Zhang X."/>
        </authorList>
    </citation>
    <scope>NUCLEOTIDE SEQUENCE</scope>
    <source>
        <strain evidence="1">JT1-17</strain>
    </source>
</reference>
<evidence type="ECO:0000313" key="2">
    <source>
        <dbReference type="Proteomes" id="UP001208888"/>
    </source>
</evidence>
<proteinExistence type="predicted"/>
<accession>A0AAJ1CXG2</accession>
<dbReference type="Proteomes" id="UP001208888">
    <property type="component" value="Unassembled WGS sequence"/>
</dbReference>
<dbReference type="EMBL" id="JANFVX010000004">
    <property type="protein sequence ID" value="MCW0343399.1"/>
    <property type="molecule type" value="Genomic_DNA"/>
</dbReference>
<organism evidence="1 2">
    <name type="scientific">Pantoea ananas</name>
    <name type="common">Erwinia uredovora</name>
    <dbReference type="NCBI Taxonomy" id="553"/>
    <lineage>
        <taxon>Bacteria</taxon>
        <taxon>Pseudomonadati</taxon>
        <taxon>Pseudomonadota</taxon>
        <taxon>Gammaproteobacteria</taxon>
        <taxon>Enterobacterales</taxon>
        <taxon>Erwiniaceae</taxon>
        <taxon>Pantoea</taxon>
    </lineage>
</organism>
<dbReference type="AlphaFoldDB" id="A0AAJ1CXG2"/>
<dbReference type="RefSeq" id="WP_264271951.1">
    <property type="nucleotide sequence ID" value="NZ_JANFVX010000004.1"/>
</dbReference>
<comment type="caution">
    <text evidence="1">The sequence shown here is derived from an EMBL/GenBank/DDBJ whole genome shotgun (WGS) entry which is preliminary data.</text>
</comment>
<sequence length="89" mass="10099">MTNVSHLKQSARNLLESLPAPQAELLTLLLEAFEKEQQRSAVLAEAVSFVASPANWIQRDENIWEWRASPRKEFIKVLNSALAQTEIKP</sequence>
<gene>
    <name evidence="1" type="ORF">NB703_001492</name>
</gene>
<protein>
    <submittedName>
        <fullName evidence="1">Uncharacterized protein</fullName>
    </submittedName>
</protein>